<name>A0A1R3L2M1_9ROSI</name>
<organism evidence="2 3">
    <name type="scientific">Corchorus olitorius</name>
    <dbReference type="NCBI Taxonomy" id="93759"/>
    <lineage>
        <taxon>Eukaryota</taxon>
        <taxon>Viridiplantae</taxon>
        <taxon>Streptophyta</taxon>
        <taxon>Embryophyta</taxon>
        <taxon>Tracheophyta</taxon>
        <taxon>Spermatophyta</taxon>
        <taxon>Magnoliopsida</taxon>
        <taxon>eudicotyledons</taxon>
        <taxon>Gunneridae</taxon>
        <taxon>Pentapetalae</taxon>
        <taxon>rosids</taxon>
        <taxon>malvids</taxon>
        <taxon>Malvales</taxon>
        <taxon>Malvaceae</taxon>
        <taxon>Grewioideae</taxon>
        <taxon>Apeibeae</taxon>
        <taxon>Corchorus</taxon>
    </lineage>
</organism>
<protein>
    <submittedName>
        <fullName evidence="2">Uncharacterized protein</fullName>
    </submittedName>
</protein>
<dbReference type="EMBL" id="AWUE01004012">
    <property type="protein sequence ID" value="OMP13528.1"/>
    <property type="molecule type" value="Genomic_DNA"/>
</dbReference>
<dbReference type="Proteomes" id="UP000187203">
    <property type="component" value="Unassembled WGS sequence"/>
</dbReference>
<reference evidence="3" key="1">
    <citation type="submission" date="2013-09" db="EMBL/GenBank/DDBJ databases">
        <title>Corchorus olitorius genome sequencing.</title>
        <authorList>
            <person name="Alam M."/>
            <person name="Haque M.S."/>
            <person name="Islam M.S."/>
            <person name="Emdad E.M."/>
            <person name="Islam M.M."/>
            <person name="Ahmed B."/>
            <person name="Halim A."/>
            <person name="Hossen Q.M.M."/>
            <person name="Hossain M.Z."/>
            <person name="Ahmed R."/>
            <person name="Khan M.M."/>
            <person name="Islam R."/>
            <person name="Rashid M.M."/>
            <person name="Khan S.A."/>
            <person name="Rahman M.S."/>
            <person name="Alam M."/>
            <person name="Yahiya A.S."/>
            <person name="Khan M.S."/>
            <person name="Azam M.S."/>
            <person name="Haque T."/>
            <person name="Lashkar M.Z.H."/>
            <person name="Akhand A.I."/>
            <person name="Morshed G."/>
            <person name="Roy S."/>
            <person name="Uddin K.S."/>
            <person name="Rabeya T."/>
            <person name="Hossain A.S."/>
            <person name="Chowdhury A."/>
            <person name="Snigdha A.R."/>
            <person name="Mortoza M.S."/>
            <person name="Matin S.A."/>
            <person name="Hoque S.M.E."/>
            <person name="Islam M.K."/>
            <person name="Roy D.K."/>
            <person name="Haider R."/>
            <person name="Moosa M.M."/>
            <person name="Elias S.M."/>
            <person name="Hasan A.M."/>
            <person name="Jahan S."/>
            <person name="Shafiuddin M."/>
            <person name="Mahmood N."/>
            <person name="Shommy N.S."/>
        </authorList>
    </citation>
    <scope>NUCLEOTIDE SEQUENCE [LARGE SCALE GENOMIC DNA]</scope>
    <source>
        <strain evidence="3">cv. O-4</strain>
    </source>
</reference>
<accession>A0A1R3L2M1</accession>
<evidence type="ECO:0000313" key="2">
    <source>
        <dbReference type="EMBL" id="OMP13528.1"/>
    </source>
</evidence>
<proteinExistence type="predicted"/>
<sequence length="32" mass="3254">MAKRPSSHNTPSAAGTQTSTVSAAGKNPEQKI</sequence>
<comment type="caution">
    <text evidence="2">The sequence shown here is derived from an EMBL/GenBank/DDBJ whole genome shotgun (WGS) entry which is preliminary data.</text>
</comment>
<keyword evidence="3" id="KW-1185">Reference proteome</keyword>
<gene>
    <name evidence="2" type="ORF">COLO4_01485</name>
</gene>
<dbReference type="AlphaFoldDB" id="A0A1R3L2M1"/>
<feature type="compositionally biased region" description="Polar residues" evidence="1">
    <location>
        <begin position="7"/>
        <end position="22"/>
    </location>
</feature>
<feature type="region of interest" description="Disordered" evidence="1">
    <location>
        <begin position="1"/>
        <end position="32"/>
    </location>
</feature>
<evidence type="ECO:0000313" key="3">
    <source>
        <dbReference type="Proteomes" id="UP000187203"/>
    </source>
</evidence>
<evidence type="ECO:0000256" key="1">
    <source>
        <dbReference type="SAM" id="MobiDB-lite"/>
    </source>
</evidence>